<sequence length="1525" mass="175178">MSESAIQEEPKPAQENGEENKERKQEATNTNEPTESSFSSTQSSVLDVGKDGEEETTDEMKSEESNLEEKPKISADSEKKPNIEISKNVVIREPASVVFHLDQTILDSKLEQPWKKNLFERVEARAQAMQQRIIVKDKLKKELDKKAEKKIPKDTLAKEWFNIDHMTLNTRAYLLDKLLPTLVVGMENMLMQVEKKKLLSEADIPTKFDPIIYLGEYLMRNNPLYIKDAGMTGYQREMKNVTENLKIHITNTVCNRVSRMKEKIKEKQEQREYINQVKVQVANLRQQALQEQFDEWILDPKGKLPLKVIQNVLYDFFQNPNFKLETLAKNLNIVDSMEQRLNKMEFTEYISLHIADLKSEIFEELLKHLCHCADEFREIIKADMQRQMFVELFLHCDCAKVGFLDRQRTLALLETFYDQSPKMIKHLLRNPRQWPLIEFEEIELSELWGDMDNQKHIYEDFDNVFLEITTSLSEKNKQTILLKKPDLQKHGKRRKSTQFLSLPEQQRRKSAGQDPNKILSDMDSDSTAQGQQKEATAQPGSRRGSHRMSAVGEPLKGSKEESSRVPVTEQGVKKESTAEDSLRESVIEGSNRELETEQGVPRGSVAEEGTPRESRRGSRRMSVIEEPNKWPADTQESPRESVGEQGPQRGSTEEDESLKESVTRRGSRKGSRRMSVIDEPQESHRDSVAEQRSQKGSTAEEAPSRDLLTPEGSRRGSHRMSLLESHKVSDEELESPRETIPEEQGIASTSQAREETAKKKVKKDKACEPKSQKIEGKSWPGELLTCDLKTYVKFEDEEQANLIYDNYRFTDLHSIIRNIQSYKVKGRSAFNGVSLNLLQFVQLLETFVGEDVPLSTSETLTSFFKWGYAETKEEKISDLEEAIQNSFQIRRGLLLDALFQLWDSDGSGFLDLNEVDELLYTYKEGMEKEAMKTAKLHIEFPKPHPGQEVRLSSKQFQKYIELVVSELRGNEDQVLESLVEFLMTSLERSHFEVLRNSARRKWLHHIQHAAEISGVSLEPVYTATFRALTQDAQVHGNKKISAHISLLEENRLLPNRGAVLLRNVACTLDDAPFVLNKVLYRDMKGISFTVIDKGKPVHVPQVQHHGNIFFWNNSRKENDQNGSFLALPLQNAYMRIFGVLAVDTLRDPQKINIFLPHEIKFYQGVANVFSTAYHYVHSREHILHAVITGISWLYNIVPNIDSITTYFIEPSPEQGSDYVLRNMMVTGPQGLTEIHKNPPIIFRKSCVFRNFLFKCIDSSEVLLASFCGETHIVIPLRERTGEALGALDINIGKRKMLFYREYKDLQKMVKVTQAACFEILDELSGEKEKNRVLEIENTGEVQQAGVLFFRIMLQELQKSLKQLTSKDFVSLLLFDYRTVLQSKSLTASQLQQLEANAKLIPDILTAVILFIHPELESSQDLEIWDKCKLHFNKQLVDSICVFDPTAKDVEFNLNLIGNYIKGHSRMEVWKSRSKVVEYLYHWIHICLALIELNKKLRSDIIPPLPSKADSRVYAKMPGASLLGKC</sequence>
<accession>A0ABN9ZMI2</accession>
<dbReference type="InterPro" id="IPR002048">
    <property type="entry name" value="EF_hand_dom"/>
</dbReference>
<organism evidence="3 4">
    <name type="scientific">Pipistrellus nathusii</name>
    <name type="common">Nathusius' pipistrelle</name>
    <dbReference type="NCBI Taxonomy" id="59473"/>
    <lineage>
        <taxon>Eukaryota</taxon>
        <taxon>Metazoa</taxon>
        <taxon>Chordata</taxon>
        <taxon>Craniata</taxon>
        <taxon>Vertebrata</taxon>
        <taxon>Euteleostomi</taxon>
        <taxon>Mammalia</taxon>
        <taxon>Eutheria</taxon>
        <taxon>Laurasiatheria</taxon>
        <taxon>Chiroptera</taxon>
        <taxon>Yangochiroptera</taxon>
        <taxon>Vespertilionidae</taxon>
        <taxon>Pipistrellus</taxon>
    </lineage>
</organism>
<proteinExistence type="predicted"/>
<feature type="domain" description="EF-hand" evidence="2">
    <location>
        <begin position="890"/>
        <end position="925"/>
    </location>
</feature>
<dbReference type="PROSITE" id="PS50222">
    <property type="entry name" value="EF_HAND_2"/>
    <property type="match status" value="1"/>
</dbReference>
<name>A0ABN9ZMI2_PIPNA</name>
<feature type="compositionally biased region" description="Basic and acidic residues" evidence="1">
    <location>
        <begin position="8"/>
        <end position="26"/>
    </location>
</feature>
<evidence type="ECO:0000256" key="1">
    <source>
        <dbReference type="SAM" id="MobiDB-lite"/>
    </source>
</evidence>
<dbReference type="CDD" id="cd22968">
    <property type="entry name" value="DD_EFCAB5"/>
    <property type="match status" value="1"/>
</dbReference>
<evidence type="ECO:0000259" key="2">
    <source>
        <dbReference type="PROSITE" id="PS50222"/>
    </source>
</evidence>
<evidence type="ECO:0000313" key="3">
    <source>
        <dbReference type="EMBL" id="CAK6437906.1"/>
    </source>
</evidence>
<feature type="compositionally biased region" description="Basic and acidic residues" evidence="1">
    <location>
        <begin position="58"/>
        <end position="79"/>
    </location>
</feature>
<feature type="compositionally biased region" description="Polar residues" evidence="1">
    <location>
        <begin position="525"/>
        <end position="539"/>
    </location>
</feature>
<feature type="compositionally biased region" description="Basic and acidic residues" evidence="1">
    <location>
        <begin position="752"/>
        <end position="774"/>
    </location>
</feature>
<gene>
    <name evidence="3" type="ORF">MPIPNATIZW_LOCUS6212</name>
</gene>
<dbReference type="InterPro" id="IPR029016">
    <property type="entry name" value="GAF-like_dom_sf"/>
</dbReference>
<feature type="compositionally biased region" description="Basic and acidic residues" evidence="1">
    <location>
        <begin position="724"/>
        <end position="740"/>
    </location>
</feature>
<dbReference type="Gene3D" id="3.30.450.40">
    <property type="match status" value="1"/>
</dbReference>
<keyword evidence="4" id="KW-1185">Reference proteome</keyword>
<feature type="compositionally biased region" description="Basic and acidic residues" evidence="1">
    <location>
        <begin position="681"/>
        <end position="693"/>
    </location>
</feature>
<feature type="compositionally biased region" description="Basic and acidic residues" evidence="1">
    <location>
        <begin position="609"/>
        <end position="628"/>
    </location>
</feature>
<dbReference type="InterPro" id="IPR018247">
    <property type="entry name" value="EF_Hand_1_Ca_BS"/>
</dbReference>
<dbReference type="PANTHER" id="PTHR46788:SF1">
    <property type="entry name" value="EF-HAND CALCIUM-BINDING DOMAIN-CONTAINING PROTEIN 5"/>
    <property type="match status" value="1"/>
</dbReference>
<dbReference type="SUPFAM" id="SSF55781">
    <property type="entry name" value="GAF domain-like"/>
    <property type="match status" value="1"/>
</dbReference>
<evidence type="ECO:0000313" key="4">
    <source>
        <dbReference type="Proteomes" id="UP001314169"/>
    </source>
</evidence>
<dbReference type="Proteomes" id="UP001314169">
    <property type="component" value="Chromosome 16"/>
</dbReference>
<reference evidence="3" key="1">
    <citation type="submission" date="2023-12" db="EMBL/GenBank/DDBJ databases">
        <authorList>
            <person name="Brown T."/>
        </authorList>
    </citation>
    <scope>NUCLEOTIDE SEQUENCE</scope>
</reference>
<dbReference type="PANTHER" id="PTHR46788">
    <property type="entry name" value="EF-HAND CALCIUM-BINDING DOMAIN-CONTAINING PROTEIN 5"/>
    <property type="match status" value="1"/>
</dbReference>
<dbReference type="PROSITE" id="PS00018">
    <property type="entry name" value="EF_HAND_1"/>
    <property type="match status" value="1"/>
</dbReference>
<feature type="region of interest" description="Disordered" evidence="1">
    <location>
        <begin position="1"/>
        <end position="79"/>
    </location>
</feature>
<feature type="compositionally biased region" description="Basic and acidic residues" evidence="1">
    <location>
        <begin position="571"/>
        <end position="595"/>
    </location>
</feature>
<protein>
    <recommendedName>
        <fullName evidence="2">EF-hand domain-containing protein</fullName>
    </recommendedName>
</protein>
<feature type="region of interest" description="Disordered" evidence="1">
    <location>
        <begin position="483"/>
        <end position="774"/>
    </location>
</feature>
<dbReference type="EMBL" id="OY882873">
    <property type="protein sequence ID" value="CAK6437906.1"/>
    <property type="molecule type" value="Genomic_DNA"/>
</dbReference>